<keyword evidence="2" id="KW-1133">Transmembrane helix</keyword>
<dbReference type="WormBase" id="SRAE_1000020100">
    <property type="protein sequence ID" value="SRP03730"/>
    <property type="gene ID" value="WBGene00256795"/>
</dbReference>
<accession>A0A090KWN8</accession>
<evidence type="ECO:0000313" key="5">
    <source>
        <dbReference type="WBParaSite" id="SRAE_1000020100.1"/>
    </source>
</evidence>
<dbReference type="CTD" id="36374290"/>
<dbReference type="RefSeq" id="XP_024501127.1">
    <property type="nucleotide sequence ID" value="XM_024647005.1"/>
</dbReference>
<keyword evidence="4" id="KW-1185">Reference proteome</keyword>
<organism evidence="3">
    <name type="scientific">Strongyloides ratti</name>
    <name type="common">Parasitic roundworm</name>
    <dbReference type="NCBI Taxonomy" id="34506"/>
    <lineage>
        <taxon>Eukaryota</taxon>
        <taxon>Metazoa</taxon>
        <taxon>Ecdysozoa</taxon>
        <taxon>Nematoda</taxon>
        <taxon>Chromadorea</taxon>
        <taxon>Rhabditida</taxon>
        <taxon>Tylenchina</taxon>
        <taxon>Panagrolaimomorpha</taxon>
        <taxon>Strongyloidoidea</taxon>
        <taxon>Strongyloididae</taxon>
        <taxon>Strongyloides</taxon>
    </lineage>
</organism>
<sequence>MPQPEIIILSKTIYFIIIILFYLTNLNLSQETLYNLPPLPDEENHYLLNPPIISSTKKIPLSTNNNNIPSQQLSLFRQPLGQLLQFPLPQVPLFDRYNEANMKSELPPLPEESLKGYYDSDGMFVPNQPKEKEQNKTQILLPKNQMAAAATFVSVNDNNNNNNNNNNNEEDIPEDIFPEPLKKEGNNNQRDSIEKDFIISKSNLFIDGFGSENNEDEEAENDTESTKISHITPRIVENHGDLSLSKFVPNNVGEQNKKNFEGFNRTRVPPSTIDVTIAPIGLEKQFQDSFMTTIKRKFTKTGVSPLTQQFVRTTLSPKLVLRNQIKNTLPQYKNFNTGNGIVPNFRKHASELLIQSNNNIHNNAFLKKRPSSQSQFDLPLPAVNEKNNQIKKENTVSDKRTGLNEQQFNNRISKKIPKNNNMINEESIMMKHNERKNHLTIPPVSNPSIPNEENPSNNIKKKSKVPGKLNLPQLVSLPSPIINRLGNGEEQKKNNFVRNGFITQQIKNRTPKTVIRTSQIDVRNPTDSMFTNDLDWFDWEMYQNGRSLGFIPPNLINNPILPKPIASNIPDNRGKLLQQQPPIAIKPGTSFSRSNLWGNVNNQQPRASGAQQLPIQVQAAPEDIPPDSVVLTNPPQLELNIPGYTKQTPLPEIPQTNINQLTNEKLVPFENTNTGRVPASQLTTGLPYQNSYNNNYNNRNFYNTKNNNYNRQWNNNNNNNNYNKNYYQQSQNNQQPLFNLFNVNPFAGFNLFG</sequence>
<dbReference type="AlphaFoldDB" id="A0A090KWN8"/>
<evidence type="ECO:0000313" key="6">
    <source>
        <dbReference type="WormBase" id="SRAE_1000020100"/>
    </source>
</evidence>
<feature type="compositionally biased region" description="Low complexity" evidence="1">
    <location>
        <begin position="442"/>
        <end position="458"/>
    </location>
</feature>
<proteinExistence type="predicted"/>
<dbReference type="EMBL" id="LN609528">
    <property type="protein sequence ID" value="CEF61925.1"/>
    <property type="molecule type" value="Genomic_DNA"/>
</dbReference>
<dbReference type="Proteomes" id="UP000035682">
    <property type="component" value="Unplaced"/>
</dbReference>
<gene>
    <name evidence="3 5 6" type="ORF">SRAE_1000020100</name>
</gene>
<evidence type="ECO:0000313" key="4">
    <source>
        <dbReference type="Proteomes" id="UP000035682"/>
    </source>
</evidence>
<keyword evidence="2" id="KW-0812">Transmembrane</keyword>
<keyword evidence="2" id="KW-0472">Membrane</keyword>
<dbReference type="WBParaSite" id="SRAE_1000020100.1">
    <property type="protein sequence ID" value="SRAE_1000020100.1"/>
    <property type="gene ID" value="WBGene00256795"/>
</dbReference>
<evidence type="ECO:0000256" key="2">
    <source>
        <dbReference type="SAM" id="Phobius"/>
    </source>
</evidence>
<feature type="transmembrane region" description="Helical" evidence="2">
    <location>
        <begin position="12"/>
        <end position="28"/>
    </location>
</feature>
<evidence type="ECO:0000313" key="3">
    <source>
        <dbReference type="EMBL" id="CEF61925.1"/>
    </source>
</evidence>
<feature type="region of interest" description="Disordered" evidence="1">
    <location>
        <begin position="157"/>
        <end position="188"/>
    </location>
</feature>
<dbReference type="GeneID" id="36374290"/>
<protein>
    <submittedName>
        <fullName evidence="3 5">Uncharacterized protein</fullName>
    </submittedName>
</protein>
<reference evidence="5" key="2">
    <citation type="submission" date="2020-12" db="UniProtKB">
        <authorList>
            <consortium name="WormBaseParasite"/>
        </authorList>
    </citation>
    <scope>IDENTIFICATION</scope>
</reference>
<dbReference type="STRING" id="34506.A0A090KWN8"/>
<feature type="region of interest" description="Disordered" evidence="1">
    <location>
        <begin position="441"/>
        <end position="464"/>
    </location>
</feature>
<evidence type="ECO:0000256" key="1">
    <source>
        <dbReference type="SAM" id="MobiDB-lite"/>
    </source>
</evidence>
<name>A0A090KWN8_STRRB</name>
<reference evidence="3 4" key="1">
    <citation type="submission" date="2014-09" db="EMBL/GenBank/DDBJ databases">
        <authorList>
            <person name="Martin A.A."/>
        </authorList>
    </citation>
    <scope>NUCLEOTIDE SEQUENCE</scope>
    <source>
        <strain evidence="4">ED321</strain>
        <strain evidence="3">ED321 Heterogonic</strain>
    </source>
</reference>
<feature type="compositionally biased region" description="Low complexity" evidence="1">
    <location>
        <begin position="157"/>
        <end position="167"/>
    </location>
</feature>
<feature type="compositionally biased region" description="Acidic residues" evidence="1">
    <location>
        <begin position="168"/>
        <end position="177"/>
    </location>
</feature>